<dbReference type="AlphaFoldDB" id="A0A4P2VP20"/>
<reference evidence="2 3" key="1">
    <citation type="submission" date="2018-12" db="EMBL/GenBank/DDBJ databases">
        <title>Rubrispira sanarue gen. nov., sp., nov., a member of the order Silvanigrellales, isolated from a brackish lake in Hamamatsu Japan.</title>
        <authorList>
            <person name="Maejima Y."/>
            <person name="Iino T."/>
            <person name="Muraguchi Y."/>
            <person name="Fukuda K."/>
            <person name="Nojiri H."/>
            <person name="Ohkuma M."/>
            <person name="Moriuchi R."/>
            <person name="Dohra H."/>
            <person name="Kimbara K."/>
            <person name="Shintani M."/>
        </authorList>
    </citation>
    <scope>NUCLEOTIDE SEQUENCE [LARGE SCALE GENOMIC DNA]</scope>
    <source>
        <strain evidence="2 3">RF1110005</strain>
    </source>
</reference>
<feature type="transmembrane region" description="Helical" evidence="1">
    <location>
        <begin position="31"/>
        <end position="50"/>
    </location>
</feature>
<keyword evidence="1" id="KW-0472">Membrane</keyword>
<dbReference type="SUPFAM" id="SSF103473">
    <property type="entry name" value="MFS general substrate transporter"/>
    <property type="match status" value="1"/>
</dbReference>
<protein>
    <submittedName>
        <fullName evidence="2">Uncharacterized protein</fullName>
    </submittedName>
</protein>
<evidence type="ECO:0000313" key="3">
    <source>
        <dbReference type="Proteomes" id="UP000291236"/>
    </source>
</evidence>
<evidence type="ECO:0000256" key="1">
    <source>
        <dbReference type="SAM" id="Phobius"/>
    </source>
</evidence>
<keyword evidence="3" id="KW-1185">Reference proteome</keyword>
<dbReference type="EMBL" id="AP019368">
    <property type="protein sequence ID" value="BBH53429.1"/>
    <property type="molecule type" value="Genomic_DNA"/>
</dbReference>
<gene>
    <name evidence="2" type="ORF">JCM31447_18720</name>
</gene>
<sequence>MFASLRKDLQKIWIYIELIFKSINKINTFKLMMTSILVTCILTFASLFILDLVFFAFIRLLQSSVLAILRLLSKIWLLEFNAENLTAKEITLRSSWSEIIVSISMGLGSFLGEFKFNAL</sequence>
<dbReference type="Proteomes" id="UP000291236">
    <property type="component" value="Chromosome"/>
</dbReference>
<name>A0A4P2VP20_FLUSA</name>
<dbReference type="KEGG" id="sbf:JCM31447_18720"/>
<keyword evidence="1" id="KW-0812">Transmembrane</keyword>
<proteinExistence type="predicted"/>
<accession>A0A4P2VP20</accession>
<keyword evidence="1" id="KW-1133">Transmembrane helix</keyword>
<organism evidence="2 3">
    <name type="scientific">Fluviispira sanaruensis</name>
    <dbReference type="NCBI Taxonomy" id="2493639"/>
    <lineage>
        <taxon>Bacteria</taxon>
        <taxon>Pseudomonadati</taxon>
        <taxon>Bdellovibrionota</taxon>
        <taxon>Oligoflexia</taxon>
        <taxon>Silvanigrellales</taxon>
        <taxon>Silvanigrellaceae</taxon>
        <taxon>Fluviispira</taxon>
    </lineage>
</organism>
<evidence type="ECO:0000313" key="2">
    <source>
        <dbReference type="EMBL" id="BBH53429.1"/>
    </source>
</evidence>
<dbReference type="RefSeq" id="WP_130609238.1">
    <property type="nucleotide sequence ID" value="NZ_AP019368.1"/>
</dbReference>
<dbReference type="InterPro" id="IPR036259">
    <property type="entry name" value="MFS_trans_sf"/>
</dbReference>